<keyword evidence="4" id="KW-0969">Cilium</keyword>
<evidence type="ECO:0000259" key="3">
    <source>
        <dbReference type="Pfam" id="PF13863"/>
    </source>
</evidence>
<dbReference type="Proteomes" id="UP001212152">
    <property type="component" value="Unassembled WGS sequence"/>
</dbReference>
<organism evidence="4 5">
    <name type="scientific">Geranomyces variabilis</name>
    <dbReference type="NCBI Taxonomy" id="109894"/>
    <lineage>
        <taxon>Eukaryota</taxon>
        <taxon>Fungi</taxon>
        <taxon>Fungi incertae sedis</taxon>
        <taxon>Chytridiomycota</taxon>
        <taxon>Chytridiomycota incertae sedis</taxon>
        <taxon>Chytridiomycetes</taxon>
        <taxon>Spizellomycetales</taxon>
        <taxon>Powellomycetaceae</taxon>
        <taxon>Geranomyces</taxon>
    </lineage>
</organism>
<keyword evidence="4" id="KW-0966">Cell projection</keyword>
<evidence type="ECO:0000313" key="5">
    <source>
        <dbReference type="Proteomes" id="UP001212152"/>
    </source>
</evidence>
<dbReference type="EMBL" id="JADGJQ010000078">
    <property type="protein sequence ID" value="KAJ3172381.1"/>
    <property type="molecule type" value="Genomic_DNA"/>
</dbReference>
<dbReference type="PANTHER" id="PTHR21683">
    <property type="entry name" value="COILED-COIL DOMAIN-CONTAINING PROTEIN 42 LIKE-2-LIKE-RELATED"/>
    <property type="match status" value="1"/>
</dbReference>
<sequence length="308" mass="35872">MASNLANVEEYFRINMEKKLLIKAPEQEDHDLTPATKLLEKRREMQEVENGLHQQKAEFALKIESLAHRREELAKKETQLKESLMKFDKFLKENDAKRSRAMKKSLDERKTRELKENEISNLRENMTGLFNKKDRQTKAVETNLAYQRYLEAVLENVEEFGEVKDIIGRFDTLAATNRELLDRSREAQERTEKDRASFLHSTEEKNNIMLNYNNDIAKLQTRLEEMQQRSAKWQSECDHTMNNATQKSLLLGQIKMATNNLFNLVKSHLNNRLNGTGDTVMQLEKIQQFILDLSDITTDVAPARIGVA</sequence>
<feature type="domain" description="DUF4200" evidence="3">
    <location>
        <begin position="38"/>
        <end position="155"/>
    </location>
</feature>
<gene>
    <name evidence="4" type="primary">CCDC42B</name>
    <name evidence="4" type="ORF">HDU87_007885</name>
</gene>
<evidence type="ECO:0000256" key="1">
    <source>
        <dbReference type="ARBA" id="ARBA00023054"/>
    </source>
</evidence>
<dbReference type="GO" id="GO:0005856">
    <property type="term" value="C:cytoskeleton"/>
    <property type="evidence" value="ECO:0007669"/>
    <property type="project" value="UniProtKB-ARBA"/>
</dbReference>
<reference evidence="4" key="1">
    <citation type="submission" date="2020-05" db="EMBL/GenBank/DDBJ databases">
        <title>Phylogenomic resolution of chytrid fungi.</title>
        <authorList>
            <person name="Stajich J.E."/>
            <person name="Amses K."/>
            <person name="Simmons R."/>
            <person name="Seto K."/>
            <person name="Myers J."/>
            <person name="Bonds A."/>
            <person name="Quandt C.A."/>
            <person name="Barry K."/>
            <person name="Liu P."/>
            <person name="Grigoriev I."/>
            <person name="Longcore J.E."/>
            <person name="James T.Y."/>
        </authorList>
    </citation>
    <scope>NUCLEOTIDE SEQUENCE</scope>
    <source>
        <strain evidence="4">JEL0379</strain>
    </source>
</reference>
<evidence type="ECO:0000313" key="4">
    <source>
        <dbReference type="EMBL" id="KAJ3172381.1"/>
    </source>
</evidence>
<dbReference type="Pfam" id="PF13863">
    <property type="entry name" value="DUF4200"/>
    <property type="match status" value="1"/>
</dbReference>
<keyword evidence="1 2" id="KW-0175">Coiled coil</keyword>
<keyword evidence="4" id="KW-0282">Flagellum</keyword>
<accession>A0AAD5XME5</accession>
<keyword evidence="5" id="KW-1185">Reference proteome</keyword>
<comment type="caution">
    <text evidence="4">The sequence shown here is derived from an EMBL/GenBank/DDBJ whole genome shotgun (WGS) entry which is preliminary data.</text>
</comment>
<feature type="coiled-coil region" evidence="2">
    <location>
        <begin position="38"/>
        <end position="83"/>
    </location>
</feature>
<proteinExistence type="predicted"/>
<dbReference type="PANTHER" id="PTHR21683:SF2">
    <property type="entry name" value="COILED-COIL DOMAIN-CONTAINING PROTEIN 42 LIKE-2-LIKE"/>
    <property type="match status" value="1"/>
</dbReference>
<dbReference type="InterPro" id="IPR051147">
    <property type="entry name" value="CFAP_domain-containing"/>
</dbReference>
<dbReference type="AlphaFoldDB" id="A0AAD5XME5"/>
<name>A0AAD5XME5_9FUNG</name>
<protein>
    <submittedName>
        <fullName evidence="4">Cilia- and flagella-associated protein 73</fullName>
    </submittedName>
</protein>
<evidence type="ECO:0000256" key="2">
    <source>
        <dbReference type="SAM" id="Coils"/>
    </source>
</evidence>
<feature type="coiled-coil region" evidence="2">
    <location>
        <begin position="209"/>
        <end position="243"/>
    </location>
</feature>
<dbReference type="InterPro" id="IPR025252">
    <property type="entry name" value="DUF4200"/>
</dbReference>